<dbReference type="EMBL" id="FMUN01000007">
    <property type="protein sequence ID" value="SCY53325.1"/>
    <property type="molecule type" value="Genomic_DNA"/>
</dbReference>
<feature type="signal peptide" evidence="1">
    <location>
        <begin position="1"/>
        <end position="23"/>
    </location>
</feature>
<evidence type="ECO:0000313" key="3">
    <source>
        <dbReference type="EMBL" id="SCY53325.1"/>
    </source>
</evidence>
<name>A0A0P9CQY5_9GAMM</name>
<dbReference type="InterPro" id="IPR025491">
    <property type="entry name" value="DUF4382"/>
</dbReference>
<evidence type="ECO:0000256" key="1">
    <source>
        <dbReference type="SAM" id="SignalP"/>
    </source>
</evidence>
<protein>
    <recommendedName>
        <fullName evidence="2">DUF4382 domain-containing protein</fullName>
    </recommendedName>
</protein>
<evidence type="ECO:0000313" key="4">
    <source>
        <dbReference type="Proteomes" id="UP000183104"/>
    </source>
</evidence>
<feature type="chain" id="PRO_5010433439" description="DUF4382 domain-containing protein" evidence="1">
    <location>
        <begin position="24"/>
        <end position="301"/>
    </location>
</feature>
<dbReference type="RefSeq" id="WP_054964830.1">
    <property type="nucleotide sequence ID" value="NZ_FMUN01000007.1"/>
</dbReference>
<proteinExistence type="predicted"/>
<dbReference type="STRING" id="381306.AN478_01425"/>
<sequence>MQAKTGLPTLGACAGAVLLAACAGESGGGGSDTGSVTVAVTDAPVDAAEEVVVTFDGVTLKPADGPPVEHTFEEARSVDLLTLTGSAREKLLDGVTVPAGPYNWMRLHVEAEQGVSDSYIRMDGSEHSLYVPSGAETGLKLVRGFTVPAGGEADFTVDFDLRKSVHQPQDGGDYYLRPALRLVDNATTGHLAGTVTANYVTDSCESPDNGLAVYVYEGSGVTPDDVDGTEPDPVTSAMAVQEEDTGDYRYEAGYLAAGTYTVAFTCNARDDDPEADDDTDLLDPADVEITEGETATHDFTL</sequence>
<reference evidence="4" key="1">
    <citation type="submission" date="2016-10" db="EMBL/GenBank/DDBJ databases">
        <authorList>
            <person name="Varghese N."/>
        </authorList>
    </citation>
    <scope>NUCLEOTIDE SEQUENCE [LARGE SCALE GENOMIC DNA]</scope>
    <source>
        <strain evidence="4">HL 19</strain>
    </source>
</reference>
<dbReference type="Proteomes" id="UP000183104">
    <property type="component" value="Unassembled WGS sequence"/>
</dbReference>
<organism evidence="3 4">
    <name type="scientific">Thiohalorhabdus denitrificans</name>
    <dbReference type="NCBI Taxonomy" id="381306"/>
    <lineage>
        <taxon>Bacteria</taxon>
        <taxon>Pseudomonadati</taxon>
        <taxon>Pseudomonadota</taxon>
        <taxon>Gammaproteobacteria</taxon>
        <taxon>Thiohalorhabdales</taxon>
        <taxon>Thiohalorhabdaceae</taxon>
        <taxon>Thiohalorhabdus</taxon>
    </lineage>
</organism>
<accession>A0A0P9CQY5</accession>
<dbReference type="AlphaFoldDB" id="A0A0P9CQY5"/>
<keyword evidence="4" id="KW-1185">Reference proteome</keyword>
<dbReference type="PROSITE" id="PS51257">
    <property type="entry name" value="PROKAR_LIPOPROTEIN"/>
    <property type="match status" value="1"/>
</dbReference>
<gene>
    <name evidence="3" type="ORF">SAMN05661077_2383</name>
</gene>
<keyword evidence="1" id="KW-0732">Signal</keyword>
<dbReference type="Pfam" id="PF14321">
    <property type="entry name" value="DUF4382"/>
    <property type="match status" value="1"/>
</dbReference>
<evidence type="ECO:0000259" key="2">
    <source>
        <dbReference type="Pfam" id="PF14321"/>
    </source>
</evidence>
<dbReference type="PATRIC" id="fig|381306.5.peg.2640"/>
<feature type="domain" description="DUF4382" evidence="2">
    <location>
        <begin position="33"/>
        <end position="178"/>
    </location>
</feature>